<dbReference type="OrthoDB" id="3393778at2"/>
<name>A0A317K9A0_9ACTN</name>
<dbReference type="EMBL" id="QGSV01000131">
    <property type="protein sequence ID" value="PWU49655.1"/>
    <property type="molecule type" value="Genomic_DNA"/>
</dbReference>
<evidence type="ECO:0000313" key="2">
    <source>
        <dbReference type="EMBL" id="PWU49655.1"/>
    </source>
</evidence>
<protein>
    <submittedName>
        <fullName evidence="2">Uncharacterized protein</fullName>
    </submittedName>
</protein>
<comment type="caution">
    <text evidence="2">The sequence shown here is derived from an EMBL/GenBank/DDBJ whole genome shotgun (WGS) entry which is preliminary data.</text>
</comment>
<reference evidence="3" key="1">
    <citation type="submission" date="2018-05" db="EMBL/GenBank/DDBJ databases">
        <title>Micromonospora globispora sp. nov. and Micromonospora rugosa sp. nov., isolated from marine sediment.</title>
        <authorList>
            <person name="Carro L."/>
            <person name="Aysel V."/>
            <person name="Cetin D."/>
            <person name="Igual J.M."/>
            <person name="Klenk H.-P."/>
            <person name="Trujillo M.E."/>
            <person name="Sahin N."/>
        </authorList>
    </citation>
    <scope>NUCLEOTIDE SEQUENCE [LARGE SCALE GENOMIC DNA]</scope>
    <source>
        <strain evidence="3">S2904</strain>
    </source>
</reference>
<sequence>MPELSLLIEPQTALPAGRIDELTAGLADDLRTVRGLRVAHAQSPAVDHGKSQQAWELGMLVVGGLFSATTMRALAQIAVAYADRIKARSIRLRNGDREFVITGETRLDPRVLQELAQLLGGPHGGPDATTTPALPAPRDRGSDTTGS</sequence>
<dbReference type="RefSeq" id="WP_109944197.1">
    <property type="nucleotide sequence ID" value="NZ_QGGF01000292.1"/>
</dbReference>
<feature type="region of interest" description="Disordered" evidence="1">
    <location>
        <begin position="119"/>
        <end position="147"/>
    </location>
</feature>
<accession>A0A317K9A0</accession>
<gene>
    <name evidence="2" type="ORF">DLJ46_09035</name>
</gene>
<organism evidence="2 3">
    <name type="scientific">Micromonospora globispora</name>
    <dbReference type="NCBI Taxonomy" id="1450148"/>
    <lineage>
        <taxon>Bacteria</taxon>
        <taxon>Bacillati</taxon>
        <taxon>Actinomycetota</taxon>
        <taxon>Actinomycetes</taxon>
        <taxon>Micromonosporales</taxon>
        <taxon>Micromonosporaceae</taxon>
        <taxon>Micromonospora</taxon>
    </lineage>
</organism>
<evidence type="ECO:0000313" key="3">
    <source>
        <dbReference type="Proteomes" id="UP000245683"/>
    </source>
</evidence>
<proteinExistence type="predicted"/>
<evidence type="ECO:0000256" key="1">
    <source>
        <dbReference type="SAM" id="MobiDB-lite"/>
    </source>
</evidence>
<feature type="compositionally biased region" description="Basic and acidic residues" evidence="1">
    <location>
        <begin position="137"/>
        <end position="147"/>
    </location>
</feature>
<dbReference type="Proteomes" id="UP000245683">
    <property type="component" value="Unassembled WGS sequence"/>
</dbReference>
<keyword evidence="3" id="KW-1185">Reference proteome</keyword>
<dbReference type="AlphaFoldDB" id="A0A317K9A0"/>